<dbReference type="Proteomes" id="UP000254545">
    <property type="component" value="Unassembled WGS sequence"/>
</dbReference>
<name>A0A7H4M7J1_KLEVA</name>
<dbReference type="SUPFAM" id="SSF54786">
    <property type="entry name" value="YcfA/nrd intein domain"/>
    <property type="match status" value="1"/>
</dbReference>
<dbReference type="Pfam" id="PF06006">
    <property type="entry name" value="DUF905"/>
    <property type="match status" value="1"/>
</dbReference>
<dbReference type="InterPro" id="IPR009253">
    <property type="entry name" value="DUF905"/>
</dbReference>
<evidence type="ECO:0000256" key="1">
    <source>
        <dbReference type="ARBA" id="ARBA00007059"/>
    </source>
</evidence>
<dbReference type="EMBL" id="UGKR01000001">
    <property type="protein sequence ID" value="STS86291.1"/>
    <property type="molecule type" value="Genomic_DNA"/>
</dbReference>
<evidence type="ECO:0000313" key="2">
    <source>
        <dbReference type="EMBL" id="STS86291.1"/>
    </source>
</evidence>
<sequence length="32" mass="4057">MIWRGWNFEKGAAYWLNRYIEFYGIRKTKVMK</sequence>
<accession>A0A7H4M7J1</accession>
<reference evidence="2 3" key="1">
    <citation type="submission" date="2018-06" db="EMBL/GenBank/DDBJ databases">
        <authorList>
            <consortium name="Pathogen Informatics"/>
            <person name="Doyle S."/>
        </authorList>
    </citation>
    <scope>NUCLEOTIDE SEQUENCE [LARGE SCALE GENOMIC DNA]</scope>
    <source>
        <strain evidence="2 3">NCTC9177</strain>
    </source>
</reference>
<gene>
    <name evidence="2" type="ORF">NCTC9177_00043</name>
</gene>
<dbReference type="AlphaFoldDB" id="A0A7H4M7J1"/>
<organism evidence="2 3">
    <name type="scientific">Klebsiella variicola</name>
    <dbReference type="NCBI Taxonomy" id="244366"/>
    <lineage>
        <taxon>Bacteria</taxon>
        <taxon>Pseudomonadati</taxon>
        <taxon>Pseudomonadota</taxon>
        <taxon>Gammaproteobacteria</taxon>
        <taxon>Enterobacterales</taxon>
        <taxon>Enterobacteriaceae</taxon>
        <taxon>Klebsiella/Raoultella group</taxon>
        <taxon>Klebsiella</taxon>
        <taxon>Klebsiella pneumoniae complex</taxon>
    </lineage>
</organism>
<comment type="caution">
    <text evidence="2">The sequence shown here is derived from an EMBL/GenBank/DDBJ whole genome shotgun (WGS) entry which is preliminary data.</text>
</comment>
<protein>
    <submittedName>
        <fullName evidence="2">Bacterial protein of uncharacterized function (DUF905)</fullName>
    </submittedName>
</protein>
<proteinExistence type="inferred from homology"/>
<dbReference type="InterPro" id="IPR038612">
    <property type="entry name" value="YkfF-like_sf"/>
</dbReference>
<comment type="similarity">
    <text evidence="1">Belongs to the UPF0401 family.</text>
</comment>
<evidence type="ECO:0000313" key="3">
    <source>
        <dbReference type="Proteomes" id="UP000254545"/>
    </source>
</evidence>
<dbReference type="Gene3D" id="3.30.160.130">
    <property type="entry name" value="ykff protein like domains"/>
    <property type="match status" value="1"/>
</dbReference>